<dbReference type="EMBL" id="LT719092">
    <property type="protein sequence ID" value="SJK84069.1"/>
    <property type="molecule type" value="Genomic_DNA"/>
</dbReference>
<dbReference type="STRING" id="1673428.CPM_0175"/>
<name>A0A1N5SG04_9ARCH</name>
<organism evidence="6 9">
    <name type="scientific">Cuniculiplasma divulgatum</name>
    <dbReference type="NCBI Taxonomy" id="1673428"/>
    <lineage>
        <taxon>Archaea</taxon>
        <taxon>Methanobacteriati</taxon>
        <taxon>Thermoplasmatota</taxon>
        <taxon>Thermoplasmata</taxon>
        <taxon>Thermoplasmatales</taxon>
        <taxon>Cuniculiplasmataceae</taxon>
        <taxon>Cuniculiplasma</taxon>
    </lineage>
</organism>
<gene>
    <name evidence="7" type="ORF">CPM_0175</name>
    <name evidence="6" type="ORF">CSP5_0209</name>
</gene>
<dbReference type="InterPro" id="IPR051453">
    <property type="entry name" value="MBL_Glyoxalase_II"/>
</dbReference>
<keyword evidence="2" id="KW-0479">Metal-binding</keyword>
<dbReference type="Pfam" id="PF00753">
    <property type="entry name" value="Lactamase_B"/>
    <property type="match status" value="1"/>
</dbReference>
<keyword evidence="8" id="KW-1185">Reference proteome</keyword>
<dbReference type="SUPFAM" id="SSF56281">
    <property type="entry name" value="Metallo-hydrolase/oxidoreductase"/>
    <property type="match status" value="1"/>
</dbReference>
<comment type="cofactor">
    <cofactor evidence="1">
        <name>Zn(2+)</name>
        <dbReference type="ChEBI" id="CHEBI:29105"/>
    </cofactor>
</comment>
<sequence length="215" mass="24497">MKLLKIRKITVGPLMTDCYILSNSDECVIVDAGGNPEKIIEEIEKFNLKPKFIIATHGHFDHFLAAREIQRKYDIPFYINEKDKEMLQSKDYSAEHFIKGLKAEIPDSIITFSDGFVFKVGSHQLKIMETPGHTPGSSCIVGDGFILTGDTLFRMSIGRMDFGGNEEDMIRSLKKLSQMKESTRIYPGHGDPSDIRYELLNNFYFQNVANKNSLY</sequence>
<dbReference type="PANTHER" id="PTHR46233">
    <property type="entry name" value="HYDROXYACYLGLUTATHIONE HYDROLASE GLOC"/>
    <property type="match status" value="1"/>
</dbReference>
<dbReference type="Proteomes" id="UP000195607">
    <property type="component" value="Chromosome I"/>
</dbReference>
<evidence type="ECO:0000256" key="4">
    <source>
        <dbReference type="ARBA" id="ARBA00022833"/>
    </source>
</evidence>
<dbReference type="GeneID" id="41587513"/>
<dbReference type="PANTHER" id="PTHR46233:SF3">
    <property type="entry name" value="HYDROXYACYLGLUTATHIONE HYDROLASE GLOC"/>
    <property type="match status" value="1"/>
</dbReference>
<dbReference type="GO" id="GO:0016787">
    <property type="term" value="F:hydrolase activity"/>
    <property type="evidence" value="ECO:0007669"/>
    <property type="project" value="UniProtKB-KW"/>
</dbReference>
<evidence type="ECO:0000256" key="1">
    <source>
        <dbReference type="ARBA" id="ARBA00001947"/>
    </source>
</evidence>
<dbReference type="OrthoDB" id="197151at2157"/>
<evidence type="ECO:0000313" key="6">
    <source>
        <dbReference type="EMBL" id="SIM34847.1"/>
    </source>
</evidence>
<dbReference type="InterPro" id="IPR036866">
    <property type="entry name" value="RibonucZ/Hydroxyglut_hydro"/>
</dbReference>
<protein>
    <submittedName>
        <fullName evidence="6">Metal-dependent hydrolase of the beta-lactamase superfamily II</fullName>
    </submittedName>
</protein>
<proteinExistence type="predicted"/>
<feature type="domain" description="Metallo-beta-lactamase" evidence="5">
    <location>
        <begin position="15"/>
        <end position="189"/>
    </location>
</feature>
<dbReference type="CDD" id="cd06262">
    <property type="entry name" value="metallo-hydrolase-like_MBL-fold"/>
    <property type="match status" value="1"/>
</dbReference>
<evidence type="ECO:0000313" key="8">
    <source>
        <dbReference type="Proteomes" id="UP000187822"/>
    </source>
</evidence>
<dbReference type="SMART" id="SM00849">
    <property type="entry name" value="Lactamase_B"/>
    <property type="match status" value="1"/>
</dbReference>
<dbReference type="Gene3D" id="3.60.15.10">
    <property type="entry name" value="Ribonuclease Z/Hydroxyacylglutathione hydrolase-like"/>
    <property type="match status" value="1"/>
</dbReference>
<reference evidence="7" key="2">
    <citation type="submission" date="2016-06" db="EMBL/GenBank/DDBJ databases">
        <authorList>
            <person name="Olsen C.W."/>
            <person name="Carey S."/>
            <person name="Hinshaw L."/>
            <person name="Karasin A.I."/>
        </authorList>
    </citation>
    <scope>NUCLEOTIDE SEQUENCE [LARGE SCALE GENOMIC DNA]</scope>
    <source>
        <strain evidence="7">PM4</strain>
    </source>
</reference>
<dbReference type="RefSeq" id="WP_021789318.1">
    <property type="nucleotide sequence ID" value="NZ_LT671858.1"/>
</dbReference>
<dbReference type="KEGG" id="cdiv:CPM_0175"/>
<evidence type="ECO:0000256" key="3">
    <source>
        <dbReference type="ARBA" id="ARBA00022801"/>
    </source>
</evidence>
<keyword evidence="4" id="KW-0862">Zinc</keyword>
<evidence type="ECO:0000313" key="9">
    <source>
        <dbReference type="Proteomes" id="UP000195607"/>
    </source>
</evidence>
<keyword evidence="3 6" id="KW-0378">Hydrolase</keyword>
<reference evidence="6 9" key="1">
    <citation type="submission" date="2016-04" db="EMBL/GenBank/DDBJ databases">
        <authorList>
            <person name="Evans L.H."/>
            <person name="Alamgir A."/>
            <person name="Owens N."/>
            <person name="Weber N.D."/>
            <person name="Virtaneva K."/>
            <person name="Barbian K."/>
            <person name="Babar A."/>
            <person name="Rosenke K."/>
        </authorList>
    </citation>
    <scope>NUCLEOTIDE SEQUENCE [LARGE SCALE GENOMIC DNA]</scope>
    <source>
        <strain evidence="6">S5</strain>
        <strain evidence="9">S5(T) (JCM 30642 \VKM B-2941)</strain>
    </source>
</reference>
<dbReference type="AlphaFoldDB" id="A0A1N5SG04"/>
<evidence type="ECO:0000256" key="2">
    <source>
        <dbReference type="ARBA" id="ARBA00022723"/>
    </source>
</evidence>
<reference evidence="8" key="3">
    <citation type="submission" date="2016-06" db="EMBL/GenBank/DDBJ databases">
        <authorList>
            <person name="Toshchakov V.S."/>
        </authorList>
    </citation>
    <scope>NUCLEOTIDE SEQUENCE [LARGE SCALE GENOMIC DNA]</scope>
    <source>
        <strain>PM4 (JCM 30641</strain>
        <strain evidence="8">\VKM B-2940)</strain>
    </source>
</reference>
<dbReference type="InterPro" id="IPR001279">
    <property type="entry name" value="Metallo-B-lactamas"/>
</dbReference>
<accession>A0A1N5SG04</accession>
<dbReference type="GO" id="GO:0046872">
    <property type="term" value="F:metal ion binding"/>
    <property type="evidence" value="ECO:0007669"/>
    <property type="project" value="UniProtKB-KW"/>
</dbReference>
<evidence type="ECO:0000259" key="5">
    <source>
        <dbReference type="SMART" id="SM00849"/>
    </source>
</evidence>
<dbReference type="Proteomes" id="UP000187822">
    <property type="component" value="Chromosome I"/>
</dbReference>
<dbReference type="EMBL" id="LT671858">
    <property type="protein sequence ID" value="SIM34847.1"/>
    <property type="molecule type" value="Genomic_DNA"/>
</dbReference>
<evidence type="ECO:0000313" key="7">
    <source>
        <dbReference type="EMBL" id="SJK84069.1"/>
    </source>
</evidence>